<dbReference type="EMBL" id="MF405918">
    <property type="protein sequence ID" value="QKU34412.1"/>
    <property type="molecule type" value="Genomic_DNA"/>
</dbReference>
<dbReference type="RefSeq" id="YP_010781041.1">
    <property type="nucleotide sequence ID" value="NC_075038.1"/>
</dbReference>
<reference evidence="1" key="1">
    <citation type="submission" date="2017-06" db="EMBL/GenBank/DDBJ databases">
        <authorList>
            <person name="Assis F.L."/>
            <person name="Abrahao J.S."/>
            <person name="Silva L."/>
            <person name="Khalil J.B."/>
            <person name="Rodrigues R."/>
            <person name="Silva L.S."/>
            <person name="Boratto P."/>
            <person name="Andrade M."/>
            <person name="Kroon E.G."/>
            <person name="Ribeiro B."/>
            <person name="Bergier I."/>
            <person name="Seligmann H."/>
            <person name="Ghigo E."/>
            <person name="Colson P."/>
            <person name="Levasseur A."/>
            <person name="Raoult D."/>
            <person name="Scola B.L."/>
        </authorList>
    </citation>
    <scope>NUCLEOTIDE SEQUENCE</scope>
    <source>
        <strain evidence="1">Deep ocean</strain>
    </source>
</reference>
<accession>A0A6N1NVI3</accession>
<proteinExistence type="predicted"/>
<dbReference type="KEGG" id="vg:80517732"/>
<name>A0A6N1NVI3_9VIRU</name>
<reference evidence="1" key="2">
    <citation type="journal article" date="2018" name="Nat. Commun.">
        <title>Tailed giant Tupanvirus possesses the most complete translational apparatus of the known virosphere.</title>
        <authorList>
            <person name="Abrahao J."/>
            <person name="Silva L."/>
            <person name="Silva L.S."/>
            <person name="Khalil J.Y.B."/>
            <person name="Rodrigues R."/>
            <person name="Arantes T."/>
            <person name="Assis F."/>
            <person name="Boratto P."/>
            <person name="Andrade M."/>
            <person name="Kroon E.G."/>
            <person name="Ribeiro B."/>
            <person name="Bergier I."/>
            <person name="Seligmann H."/>
            <person name="Ghigo E."/>
            <person name="Colson P."/>
            <person name="Levasseur A."/>
            <person name="Kroemer G."/>
            <person name="Raoult D."/>
            <person name="La Scola B."/>
        </authorList>
    </citation>
    <scope>NUCLEOTIDE SEQUENCE [LARGE SCALE GENOMIC DNA]</scope>
    <source>
        <strain evidence="1">Deep ocean</strain>
    </source>
</reference>
<protein>
    <submittedName>
        <fullName evidence="1">Putative ORFan</fullName>
    </submittedName>
</protein>
<sequence>MSYLIYSFSSTCGNQPVQPTIEVITYNDFYGIKDKNDEEEIKYNFNRNIKYFTKALYCTLDKKSNDIEYELLVKSNRKIPPEIKLAENKSEFNKMVTSYRKLNKAFYITKKINNKYVDMKMDENKKPIIY</sequence>
<evidence type="ECO:0000313" key="1">
    <source>
        <dbReference type="EMBL" id="QKU34412.1"/>
    </source>
</evidence>
<organism evidence="1">
    <name type="scientific">Tupanvirus deep ocean</name>
    <dbReference type="NCBI Taxonomy" id="2126984"/>
    <lineage>
        <taxon>Viruses</taxon>
        <taxon>Varidnaviria</taxon>
        <taxon>Bamfordvirae</taxon>
        <taxon>Nucleocytoviricota</taxon>
        <taxon>Megaviricetes</taxon>
        <taxon>Imitervirales</taxon>
        <taxon>Mimiviridae</taxon>
        <taxon>Megamimivirinae</taxon>
        <taxon>Tupanvirus</taxon>
        <taxon>Tupanvirus altamarinense</taxon>
    </lineage>
</organism>
<dbReference type="GeneID" id="80517732"/>